<dbReference type="SUPFAM" id="SSF52821">
    <property type="entry name" value="Rhodanese/Cell cycle control phosphatase"/>
    <property type="match status" value="2"/>
</dbReference>
<evidence type="ECO:0000313" key="4">
    <source>
        <dbReference type="Proteomes" id="UP000741360"/>
    </source>
</evidence>
<dbReference type="PANTHER" id="PTHR43855:SF1">
    <property type="entry name" value="THIOSULFATE SULFURTRANSFERASE"/>
    <property type="match status" value="1"/>
</dbReference>
<organism evidence="3 4">
    <name type="scientific">Tectimicrobiota bacterium</name>
    <dbReference type="NCBI Taxonomy" id="2528274"/>
    <lineage>
        <taxon>Bacteria</taxon>
        <taxon>Pseudomonadati</taxon>
        <taxon>Nitrospinota/Tectimicrobiota group</taxon>
        <taxon>Candidatus Tectimicrobiota</taxon>
    </lineage>
</organism>
<comment type="caution">
    <text evidence="3">The sequence shown here is derived from an EMBL/GenBank/DDBJ whole genome shotgun (WGS) entry which is preliminary data.</text>
</comment>
<sequence>MENPKGYINSDYLVTSDWLNEHRQDAGLLIIDARPRTDYESEHIPGALHHDPFPHHVYDTSPQAIFGFQKQMEEIFCGLGLQPQHTVVFYDEISGMRAPRCLWILEYLGHSQVKILDGGLAAWKAQGFPVSQEIPAPGMGSFNPNPRESLLATYQDILDRLHQPGVVLLDTRRESEYRGTEVRSARGGTIPGSIHLEWTRNLNGDGTIKNAAELRQLYEAHHVTPDKEILVYCHGGYRSANTYLALKLLGYPRVRNYLGSWGEWGNRPDLPIEIP</sequence>
<name>A0A932GR52_UNCTE</name>
<evidence type="ECO:0000256" key="1">
    <source>
        <dbReference type="ARBA" id="ARBA00022737"/>
    </source>
</evidence>
<keyword evidence="1" id="KW-0677">Repeat</keyword>
<dbReference type="AlphaFoldDB" id="A0A932GR52"/>
<proteinExistence type="predicted"/>
<dbReference type="CDD" id="cd01449">
    <property type="entry name" value="TST_Repeat_2"/>
    <property type="match status" value="1"/>
</dbReference>
<feature type="domain" description="Rhodanese" evidence="2">
    <location>
        <begin position="162"/>
        <end position="273"/>
    </location>
</feature>
<dbReference type="PANTHER" id="PTHR43855">
    <property type="entry name" value="THIOSULFATE SULFURTRANSFERASE"/>
    <property type="match status" value="1"/>
</dbReference>
<protein>
    <submittedName>
        <fullName evidence="3">Sulfurtransferase</fullName>
    </submittedName>
</protein>
<dbReference type="Proteomes" id="UP000741360">
    <property type="component" value="Unassembled WGS sequence"/>
</dbReference>
<evidence type="ECO:0000259" key="2">
    <source>
        <dbReference type="PROSITE" id="PS50206"/>
    </source>
</evidence>
<dbReference type="Gene3D" id="3.40.250.10">
    <property type="entry name" value="Rhodanese-like domain"/>
    <property type="match status" value="2"/>
</dbReference>
<dbReference type="SMART" id="SM00450">
    <property type="entry name" value="RHOD"/>
    <property type="match status" value="2"/>
</dbReference>
<dbReference type="CDD" id="cd01448">
    <property type="entry name" value="TST_Repeat_1"/>
    <property type="match status" value="1"/>
</dbReference>
<reference evidence="3" key="1">
    <citation type="submission" date="2020-07" db="EMBL/GenBank/DDBJ databases">
        <title>Huge and variable diversity of episymbiotic CPR bacteria and DPANN archaea in groundwater ecosystems.</title>
        <authorList>
            <person name="He C.Y."/>
            <person name="Keren R."/>
            <person name="Whittaker M."/>
            <person name="Farag I.F."/>
            <person name="Doudna J."/>
            <person name="Cate J.H.D."/>
            <person name="Banfield J.F."/>
        </authorList>
    </citation>
    <scope>NUCLEOTIDE SEQUENCE</scope>
    <source>
        <strain evidence="3">NC_groundwater_717_Ag_S-0.2um_59_8</strain>
    </source>
</reference>
<feature type="domain" description="Rhodanese" evidence="2">
    <location>
        <begin position="24"/>
        <end position="132"/>
    </location>
</feature>
<dbReference type="Pfam" id="PF00581">
    <property type="entry name" value="Rhodanese"/>
    <property type="match status" value="2"/>
</dbReference>
<dbReference type="InterPro" id="IPR036873">
    <property type="entry name" value="Rhodanese-like_dom_sf"/>
</dbReference>
<accession>A0A932GR52</accession>
<dbReference type="InterPro" id="IPR051126">
    <property type="entry name" value="Thiosulfate_sulfurtransferase"/>
</dbReference>
<dbReference type="InterPro" id="IPR001763">
    <property type="entry name" value="Rhodanese-like_dom"/>
</dbReference>
<evidence type="ECO:0000313" key="3">
    <source>
        <dbReference type="EMBL" id="MBI3015420.1"/>
    </source>
</evidence>
<dbReference type="PROSITE" id="PS50206">
    <property type="entry name" value="RHODANESE_3"/>
    <property type="match status" value="2"/>
</dbReference>
<gene>
    <name evidence="3" type="ORF">HYY65_10250</name>
</gene>
<dbReference type="EMBL" id="JACPSX010000197">
    <property type="protein sequence ID" value="MBI3015420.1"/>
    <property type="molecule type" value="Genomic_DNA"/>
</dbReference>